<evidence type="ECO:0000256" key="1">
    <source>
        <dbReference type="ARBA" id="ARBA00023015"/>
    </source>
</evidence>
<dbReference type="PROSITE" id="PS01124">
    <property type="entry name" value="HTH_ARAC_FAMILY_2"/>
    <property type="match status" value="1"/>
</dbReference>
<dbReference type="PANTHER" id="PTHR43280">
    <property type="entry name" value="ARAC-FAMILY TRANSCRIPTIONAL REGULATOR"/>
    <property type="match status" value="1"/>
</dbReference>
<evidence type="ECO:0000313" key="5">
    <source>
        <dbReference type="EMBL" id="MBP1988702.1"/>
    </source>
</evidence>
<dbReference type="RefSeq" id="WP_209968972.1">
    <property type="nucleotide sequence ID" value="NZ_JAGGLB010000001.1"/>
</dbReference>
<keyword evidence="6" id="KW-1185">Reference proteome</keyword>
<dbReference type="Gene3D" id="2.60.120.280">
    <property type="entry name" value="Regulatory protein AraC"/>
    <property type="match status" value="1"/>
</dbReference>
<evidence type="ECO:0000256" key="3">
    <source>
        <dbReference type="ARBA" id="ARBA00023163"/>
    </source>
</evidence>
<evidence type="ECO:0000313" key="6">
    <source>
        <dbReference type="Proteomes" id="UP001519287"/>
    </source>
</evidence>
<proteinExistence type="predicted"/>
<dbReference type="InterPro" id="IPR018060">
    <property type="entry name" value="HTH_AraC"/>
</dbReference>
<keyword evidence="1" id="KW-0805">Transcription regulation</keyword>
<dbReference type="EMBL" id="JAGGLB010000001">
    <property type="protein sequence ID" value="MBP1988702.1"/>
    <property type="molecule type" value="Genomic_DNA"/>
</dbReference>
<dbReference type="InterPro" id="IPR003313">
    <property type="entry name" value="AraC-bd"/>
</dbReference>
<organism evidence="5 6">
    <name type="scientific">Paenibacillus eucommiae</name>
    <dbReference type="NCBI Taxonomy" id="1355755"/>
    <lineage>
        <taxon>Bacteria</taxon>
        <taxon>Bacillati</taxon>
        <taxon>Bacillota</taxon>
        <taxon>Bacilli</taxon>
        <taxon>Bacillales</taxon>
        <taxon>Paenibacillaceae</taxon>
        <taxon>Paenibacillus</taxon>
    </lineage>
</organism>
<accession>A0ABS4IMA3</accession>
<gene>
    <name evidence="5" type="ORF">J2Z66_000297</name>
</gene>
<dbReference type="SUPFAM" id="SSF51215">
    <property type="entry name" value="Regulatory protein AraC"/>
    <property type="match status" value="1"/>
</dbReference>
<dbReference type="InterPro" id="IPR037923">
    <property type="entry name" value="HTH-like"/>
</dbReference>
<sequence length="270" mass="31599">MSVSNPNVEFDFTIMNLEYVVEVESRKPLEEHVLSPPEHAREYVLSLTTQGETNYTINGQHYCVSKGDILFFSRYMPRKRETEQGKHWWHIVVLFQLHFHSPEVKEKIDRMNHVFCNLDQTKVPLLFHELHRAWVGKQPGFLIRCRSRILEIIHALIVDSLDNKTSHMRMVELLIALMDANEHRFYSIEELSAEVGISPSYLSLIFKKTTGLTVIQYQNRIKTSKAYDLLRSGEYTITAVAERLGFRDIYYFSRLYKKIMGSAPSSVLKR</sequence>
<dbReference type="PANTHER" id="PTHR43280:SF30">
    <property type="entry name" value="MMSAB OPERON REGULATORY PROTEIN"/>
    <property type="match status" value="1"/>
</dbReference>
<keyword evidence="2" id="KW-0238">DNA-binding</keyword>
<keyword evidence="3" id="KW-0804">Transcription</keyword>
<dbReference type="Pfam" id="PF12833">
    <property type="entry name" value="HTH_18"/>
    <property type="match status" value="1"/>
</dbReference>
<protein>
    <submittedName>
        <fullName evidence="5">AraC-like DNA-binding protein</fullName>
    </submittedName>
</protein>
<dbReference type="Proteomes" id="UP001519287">
    <property type="component" value="Unassembled WGS sequence"/>
</dbReference>
<dbReference type="Gene3D" id="1.10.10.60">
    <property type="entry name" value="Homeodomain-like"/>
    <property type="match status" value="2"/>
</dbReference>
<comment type="caution">
    <text evidence="5">The sequence shown here is derived from an EMBL/GenBank/DDBJ whole genome shotgun (WGS) entry which is preliminary data.</text>
</comment>
<evidence type="ECO:0000259" key="4">
    <source>
        <dbReference type="PROSITE" id="PS01124"/>
    </source>
</evidence>
<dbReference type="SMART" id="SM00342">
    <property type="entry name" value="HTH_ARAC"/>
    <property type="match status" value="1"/>
</dbReference>
<evidence type="ECO:0000256" key="2">
    <source>
        <dbReference type="ARBA" id="ARBA00023125"/>
    </source>
</evidence>
<dbReference type="Pfam" id="PF02311">
    <property type="entry name" value="AraC_binding"/>
    <property type="match status" value="1"/>
</dbReference>
<feature type="domain" description="HTH araC/xylS-type" evidence="4">
    <location>
        <begin position="172"/>
        <end position="270"/>
    </location>
</feature>
<dbReference type="InterPro" id="IPR009057">
    <property type="entry name" value="Homeodomain-like_sf"/>
</dbReference>
<name>A0ABS4IMA3_9BACL</name>
<reference evidence="5 6" key="1">
    <citation type="submission" date="2021-03" db="EMBL/GenBank/DDBJ databases">
        <title>Genomic Encyclopedia of Type Strains, Phase IV (KMG-IV): sequencing the most valuable type-strain genomes for metagenomic binning, comparative biology and taxonomic classification.</title>
        <authorList>
            <person name="Goeker M."/>
        </authorList>
    </citation>
    <scope>NUCLEOTIDE SEQUENCE [LARGE SCALE GENOMIC DNA]</scope>
    <source>
        <strain evidence="5 6">DSM 26048</strain>
    </source>
</reference>
<dbReference type="SUPFAM" id="SSF46689">
    <property type="entry name" value="Homeodomain-like"/>
    <property type="match status" value="2"/>
</dbReference>